<dbReference type="EMBL" id="MT144659">
    <property type="protein sequence ID" value="QJH96700.1"/>
    <property type="molecule type" value="Genomic_DNA"/>
</dbReference>
<accession>A0A6H1ZIP0</accession>
<dbReference type="AlphaFoldDB" id="A0A6H1ZIP0"/>
<organism evidence="1">
    <name type="scientific">viral metagenome</name>
    <dbReference type="NCBI Taxonomy" id="1070528"/>
    <lineage>
        <taxon>unclassified sequences</taxon>
        <taxon>metagenomes</taxon>
        <taxon>organismal metagenomes</taxon>
    </lineage>
</organism>
<gene>
    <name evidence="1" type="ORF">TM448A00666_0002</name>
    <name evidence="2" type="ORF">TM448B00795_0014</name>
</gene>
<reference evidence="1" key="1">
    <citation type="submission" date="2020-03" db="EMBL/GenBank/DDBJ databases">
        <title>The deep terrestrial virosphere.</title>
        <authorList>
            <person name="Holmfeldt K."/>
            <person name="Nilsson E."/>
            <person name="Simone D."/>
            <person name="Lopez-Fernandez M."/>
            <person name="Wu X."/>
            <person name="de Brujin I."/>
            <person name="Lundin D."/>
            <person name="Andersson A."/>
            <person name="Bertilsson S."/>
            <person name="Dopson M."/>
        </authorList>
    </citation>
    <scope>NUCLEOTIDE SEQUENCE</scope>
    <source>
        <strain evidence="1">TM448A00666</strain>
        <strain evidence="2">TM448B00795</strain>
    </source>
</reference>
<proteinExistence type="predicted"/>
<protein>
    <submittedName>
        <fullName evidence="1">Uncharacterized protein</fullName>
    </submittedName>
</protein>
<dbReference type="EMBL" id="MT144042">
    <property type="protein sequence ID" value="QJA47398.1"/>
    <property type="molecule type" value="Genomic_DNA"/>
</dbReference>
<evidence type="ECO:0000313" key="2">
    <source>
        <dbReference type="EMBL" id="QJH96700.1"/>
    </source>
</evidence>
<sequence length="77" mass="8969">MSEYYLVGEYNSVPVYYSTKQGIMLGSRMDELAEPTAIQNLEIIRDLGGMSNIERMVNNYERTERLEVKHGRKRRPA</sequence>
<evidence type="ECO:0000313" key="1">
    <source>
        <dbReference type="EMBL" id="QJA47398.1"/>
    </source>
</evidence>
<name>A0A6H1ZIP0_9ZZZZ</name>